<sequence>MLSKDEVIEKNLFGVGTPHPEFENIIGDFVACAIDKTNLIYRDNDSVFKGYHGGLTEDERYVPVITFCK</sequence>
<name>A0A645DGT4_9ZZZZ</name>
<accession>A0A645DGT4</accession>
<comment type="caution">
    <text evidence="1">The sequence shown here is derived from an EMBL/GenBank/DDBJ whole genome shotgun (WGS) entry which is preliminary data.</text>
</comment>
<dbReference type="AlphaFoldDB" id="A0A645DGT4"/>
<proteinExistence type="predicted"/>
<organism evidence="1">
    <name type="scientific">bioreactor metagenome</name>
    <dbReference type="NCBI Taxonomy" id="1076179"/>
    <lineage>
        <taxon>unclassified sequences</taxon>
        <taxon>metagenomes</taxon>
        <taxon>ecological metagenomes</taxon>
    </lineage>
</organism>
<reference evidence="1" key="1">
    <citation type="submission" date="2019-08" db="EMBL/GenBank/DDBJ databases">
        <authorList>
            <person name="Kucharzyk K."/>
            <person name="Murdoch R.W."/>
            <person name="Higgins S."/>
            <person name="Loffler F."/>
        </authorList>
    </citation>
    <scope>NUCLEOTIDE SEQUENCE</scope>
</reference>
<gene>
    <name evidence="1" type="ORF">SDC9_135134</name>
</gene>
<dbReference type="EMBL" id="VSSQ01035731">
    <property type="protein sequence ID" value="MPM88033.1"/>
    <property type="molecule type" value="Genomic_DNA"/>
</dbReference>
<evidence type="ECO:0000313" key="1">
    <source>
        <dbReference type="EMBL" id="MPM88033.1"/>
    </source>
</evidence>
<protein>
    <submittedName>
        <fullName evidence="1">Uncharacterized protein</fullName>
    </submittedName>
</protein>